<dbReference type="GO" id="GO:0005524">
    <property type="term" value="F:ATP binding"/>
    <property type="evidence" value="ECO:0007669"/>
    <property type="project" value="UniProtKB-KW"/>
</dbReference>
<evidence type="ECO:0000256" key="1">
    <source>
        <dbReference type="ARBA" id="ARBA00010165"/>
    </source>
</evidence>
<evidence type="ECO:0000256" key="5">
    <source>
        <dbReference type="ARBA" id="ARBA00022840"/>
    </source>
</evidence>
<dbReference type="InterPro" id="IPR011009">
    <property type="entry name" value="Kinase-like_dom_sf"/>
</dbReference>
<evidence type="ECO:0000313" key="8">
    <source>
        <dbReference type="Proteomes" id="UP000578531"/>
    </source>
</evidence>
<dbReference type="SUPFAM" id="SSF56112">
    <property type="entry name" value="Protein kinase-like (PK-like)"/>
    <property type="match status" value="1"/>
</dbReference>
<dbReference type="InterPro" id="IPR002575">
    <property type="entry name" value="Aminoglycoside_PTrfase"/>
</dbReference>
<dbReference type="PANTHER" id="PTHR34273:SF2">
    <property type="entry name" value="METHYLTHIORIBOSE KINASE"/>
    <property type="match status" value="1"/>
</dbReference>
<dbReference type="GO" id="GO:0004672">
    <property type="term" value="F:protein kinase activity"/>
    <property type="evidence" value="ECO:0007669"/>
    <property type="project" value="InterPro"/>
</dbReference>
<evidence type="ECO:0000256" key="3">
    <source>
        <dbReference type="ARBA" id="ARBA00022741"/>
    </source>
</evidence>
<comment type="caution">
    <text evidence="7">The sequence shown here is derived from an EMBL/GenBank/DDBJ whole genome shotgun (WGS) entry which is preliminary data.</text>
</comment>
<organism evidence="7 8">
    <name type="scientific">Letharia columbiana</name>
    <dbReference type="NCBI Taxonomy" id="112416"/>
    <lineage>
        <taxon>Eukaryota</taxon>
        <taxon>Fungi</taxon>
        <taxon>Dikarya</taxon>
        <taxon>Ascomycota</taxon>
        <taxon>Pezizomycotina</taxon>
        <taxon>Lecanoromycetes</taxon>
        <taxon>OSLEUM clade</taxon>
        <taxon>Lecanoromycetidae</taxon>
        <taxon>Lecanorales</taxon>
        <taxon>Lecanorineae</taxon>
        <taxon>Parmeliaceae</taxon>
        <taxon>Letharia</taxon>
    </lineage>
</organism>
<keyword evidence="4" id="KW-0418">Kinase</keyword>
<keyword evidence="2" id="KW-0808">Transferase</keyword>
<feature type="domain" description="Protein kinase" evidence="6">
    <location>
        <begin position="24"/>
        <end position="330"/>
    </location>
</feature>
<dbReference type="GeneID" id="59293157"/>
<evidence type="ECO:0000256" key="2">
    <source>
        <dbReference type="ARBA" id="ARBA00022679"/>
    </source>
</evidence>
<evidence type="ECO:0000259" key="6">
    <source>
        <dbReference type="PROSITE" id="PS50011"/>
    </source>
</evidence>
<keyword evidence="3" id="KW-0547">Nucleotide-binding</keyword>
<dbReference type="Gene3D" id="3.30.200.20">
    <property type="entry name" value="Phosphorylase Kinase, domain 1"/>
    <property type="match status" value="1"/>
</dbReference>
<accession>A0A8H6FJ48</accession>
<dbReference type="EMBL" id="JACCJC010000072">
    <property type="protein sequence ID" value="KAF6229475.1"/>
    <property type="molecule type" value="Genomic_DNA"/>
</dbReference>
<keyword evidence="8" id="KW-1185">Reference proteome</keyword>
<gene>
    <name evidence="7" type="ORF">HO173_011515</name>
</gene>
<dbReference type="InterPro" id="IPR000719">
    <property type="entry name" value="Prot_kinase_dom"/>
</dbReference>
<dbReference type="PROSITE" id="PS50011">
    <property type="entry name" value="PROTEIN_KINASE_DOM"/>
    <property type="match status" value="1"/>
</dbReference>
<dbReference type="Pfam" id="PF01636">
    <property type="entry name" value="APH"/>
    <property type="match status" value="1"/>
</dbReference>
<sequence length="330" mass="36628">MTEITNTEQLKAYLGKLGNAKIDLNSLQLLAGGTANFVWRLLERSGKKIIIKHAEPYLKTAPGLSFSVDRMDFEHKAMTSVPPLLSPSSVVAVPEVYQYDSLSHVLMIEDGGARTLKEAYADPTLDTPTFGKALGRWLAGLHQRTKHTAIGDNQAAKSMYRFAYTHLAVALQKYDQDPSLAEQIDAQYGSLLQTDDECVCHGDFWPGNVLIDDQGRLSIVDWEMVRRGCGATDLGQFAAEAHLLDRFRGGKGLRTTFLEGYRGTGQLDNRFLKRVAIHMGVHLAFWPTRVSWGTETETKEIVKVGCELMKRALGQDESWLAGSLLNELQA</sequence>
<dbReference type="PANTHER" id="PTHR34273">
    <property type="entry name" value="METHYLTHIORIBOSE KINASE"/>
    <property type="match status" value="1"/>
</dbReference>
<comment type="similarity">
    <text evidence="1">Belongs to the methylthioribose kinase family.</text>
</comment>
<proteinExistence type="inferred from homology"/>
<evidence type="ECO:0000313" key="7">
    <source>
        <dbReference type="EMBL" id="KAF6229475.1"/>
    </source>
</evidence>
<dbReference type="OrthoDB" id="25129at2759"/>
<dbReference type="Proteomes" id="UP000578531">
    <property type="component" value="Unassembled WGS sequence"/>
</dbReference>
<dbReference type="Gene3D" id="3.90.1200.10">
    <property type="match status" value="1"/>
</dbReference>
<keyword evidence="5" id="KW-0067">ATP-binding</keyword>
<evidence type="ECO:0000256" key="4">
    <source>
        <dbReference type="ARBA" id="ARBA00022777"/>
    </source>
</evidence>
<reference evidence="7 8" key="1">
    <citation type="journal article" date="2020" name="Genomics">
        <title>Complete, high-quality genomes from long-read metagenomic sequencing of two wolf lichen thalli reveals enigmatic genome architecture.</title>
        <authorList>
            <person name="McKenzie S.K."/>
            <person name="Walston R.F."/>
            <person name="Allen J.L."/>
        </authorList>
    </citation>
    <scope>NUCLEOTIDE SEQUENCE [LARGE SCALE GENOMIC DNA]</scope>
    <source>
        <strain evidence="7">WasteWater2</strain>
    </source>
</reference>
<dbReference type="AlphaFoldDB" id="A0A8H6FJ48"/>
<dbReference type="RefSeq" id="XP_037159667.1">
    <property type="nucleotide sequence ID" value="XM_037313395.1"/>
</dbReference>
<name>A0A8H6FJ48_9LECA</name>
<protein>
    <recommendedName>
        <fullName evidence="6">Protein kinase domain-containing protein</fullName>
    </recommendedName>
</protein>